<feature type="transmembrane region" description="Helical" evidence="8">
    <location>
        <begin position="89"/>
        <end position="107"/>
    </location>
</feature>
<keyword evidence="6 8" id="KW-0472">Membrane</keyword>
<dbReference type="OrthoDB" id="1735926at2759"/>
<protein>
    <recommendedName>
        <fullName evidence="9">Bicarbonate transporter-like transmembrane domain-containing protein</fullName>
    </recommendedName>
</protein>
<evidence type="ECO:0000256" key="1">
    <source>
        <dbReference type="ARBA" id="ARBA00004128"/>
    </source>
</evidence>
<dbReference type="GO" id="GO:0006820">
    <property type="term" value="P:monoatomic anion transport"/>
    <property type="evidence" value="ECO:0007669"/>
    <property type="project" value="InterPro"/>
</dbReference>
<keyword evidence="5 8" id="KW-1133">Transmembrane helix</keyword>
<feature type="region of interest" description="Disordered" evidence="7">
    <location>
        <begin position="1"/>
        <end position="45"/>
    </location>
</feature>
<sequence length="621" mass="68208">MATDISHATTTAAEEPKPARTRTGPSSPSSSSSSSSTATTTRRRTSSATEKWWHIHFFRGMIGDIKKRAPYYASDWKDAWDYRVVPATVYMYFANILPALAFSLDMFEKTGMSYGVNEVLLASVLGAVVFALFAGQPLVIVGVTGPITVFNYTVYDIMSPTGTNYLGFMCWIGIWAMIMHWILAVTNSCNALTYVTRFSCDIFGFYVAFIYLQKGIQVLTRQWGKSSEASAYLSIMVSLLVLMCAYICGAVGESNFFQRHVRKFIEDYGTPLTIVFFTGFIHIGQMKNVPVETLPTSKAFFPTLDRSWIVNFWDMDVGDIFLAIPFAVLLTILFYFDHNVSSLIAQGTEFPLRKPAGFHWDIFLLGLTTGVGGILGIPFPNGLIPQAPFHTAALCVTRQVADEDETNKGKTVRVIDHVVEQRFSNLAQGLLTLGTMSGPLLIVLHLIPQGVMAGLFFVMGVQALLSNGVTQKLKFLAQDRKFTPASDPLRRIERKLAIWAFVGIELVGFGATFAITQTIAAIGFPVFILILIPVRTFLLPRWFTQAELAALDAPTASPFTMENVGGTHGYGDSDVTVTPASGQGGGMFKSSDSAVGDDLERGESYALQARSAMRRTSRGED</sequence>
<dbReference type="FunFam" id="1.10.287.570:FF:000003">
    <property type="entry name" value="Anion exchange family protein"/>
    <property type="match status" value="1"/>
</dbReference>
<feature type="transmembrane region" description="Helical" evidence="8">
    <location>
        <begin position="232"/>
        <end position="252"/>
    </location>
</feature>
<evidence type="ECO:0000256" key="8">
    <source>
        <dbReference type="SAM" id="Phobius"/>
    </source>
</evidence>
<dbReference type="GO" id="GO:0005452">
    <property type="term" value="F:solute:inorganic anion antiporter activity"/>
    <property type="evidence" value="ECO:0007669"/>
    <property type="project" value="InterPro"/>
</dbReference>
<dbReference type="EMBL" id="LDEV01000960">
    <property type="protein sequence ID" value="KLJ12389.1"/>
    <property type="molecule type" value="Genomic_DNA"/>
</dbReference>
<keyword evidence="4 8" id="KW-0812">Transmembrane</keyword>
<comment type="similarity">
    <text evidence="2">Belongs to the anion exchanger (TC 2.A.31) family.</text>
</comment>
<feature type="transmembrane region" description="Helical" evidence="8">
    <location>
        <begin position="440"/>
        <end position="465"/>
    </location>
</feature>
<evidence type="ECO:0000256" key="5">
    <source>
        <dbReference type="ARBA" id="ARBA00022989"/>
    </source>
</evidence>
<evidence type="ECO:0000256" key="7">
    <source>
        <dbReference type="SAM" id="MobiDB-lite"/>
    </source>
</evidence>
<dbReference type="GO" id="GO:0005774">
    <property type="term" value="C:vacuolar membrane"/>
    <property type="evidence" value="ECO:0007669"/>
    <property type="project" value="UniProtKB-SubCell"/>
</dbReference>
<proteinExistence type="inferred from homology"/>
<comment type="subcellular location">
    <subcellularLocation>
        <location evidence="1">Vacuole membrane</location>
        <topology evidence="1">Multi-pass membrane protein</topology>
    </subcellularLocation>
</comment>
<feature type="transmembrane region" description="Helical" evidence="8">
    <location>
        <begin position="496"/>
        <end position="515"/>
    </location>
</feature>
<evidence type="ECO:0000256" key="6">
    <source>
        <dbReference type="ARBA" id="ARBA00023136"/>
    </source>
</evidence>
<feature type="transmembrane region" description="Helical" evidence="8">
    <location>
        <begin position="320"/>
        <end position="337"/>
    </location>
</feature>
<feature type="transmembrane region" description="Helical" evidence="8">
    <location>
        <begin position="165"/>
        <end position="184"/>
    </location>
</feature>
<dbReference type="GO" id="GO:0000324">
    <property type="term" value="C:fungal-type vacuole"/>
    <property type="evidence" value="ECO:0007669"/>
    <property type="project" value="TreeGrafter"/>
</dbReference>
<dbReference type="PANTHER" id="PTHR11453:SF82">
    <property type="entry name" value="BORON TRANSPORTER 1"/>
    <property type="match status" value="1"/>
</dbReference>
<evidence type="ECO:0000313" key="11">
    <source>
        <dbReference type="Proteomes" id="UP000053573"/>
    </source>
</evidence>
<dbReference type="Pfam" id="PF00955">
    <property type="entry name" value="HCO3_cotransp"/>
    <property type="match status" value="2"/>
</dbReference>
<name>A0A0H1BLK7_9EURO</name>
<dbReference type="InterPro" id="IPR011531">
    <property type="entry name" value="HCO3_transpt-like_TM_dom"/>
</dbReference>
<dbReference type="AlphaFoldDB" id="A0A0H1BLK7"/>
<feature type="compositionally biased region" description="Low complexity" evidence="7">
    <location>
        <begin position="21"/>
        <end position="40"/>
    </location>
</feature>
<dbReference type="GO" id="GO:0050801">
    <property type="term" value="P:monoatomic ion homeostasis"/>
    <property type="evidence" value="ECO:0007669"/>
    <property type="project" value="TreeGrafter"/>
</dbReference>
<dbReference type="GO" id="GO:0080139">
    <property type="term" value="F:borate efflux transmembrane transporter activity"/>
    <property type="evidence" value="ECO:0007669"/>
    <property type="project" value="TreeGrafter"/>
</dbReference>
<dbReference type="GO" id="GO:0005886">
    <property type="term" value="C:plasma membrane"/>
    <property type="evidence" value="ECO:0007669"/>
    <property type="project" value="TreeGrafter"/>
</dbReference>
<evidence type="ECO:0000313" key="10">
    <source>
        <dbReference type="EMBL" id="KLJ12389.1"/>
    </source>
</evidence>
<feature type="transmembrane region" description="Helical" evidence="8">
    <location>
        <begin position="521"/>
        <end position="538"/>
    </location>
</feature>
<keyword evidence="11" id="KW-1185">Reference proteome</keyword>
<dbReference type="Gene3D" id="1.10.287.570">
    <property type="entry name" value="Helical hairpin bin"/>
    <property type="match status" value="1"/>
</dbReference>
<accession>A0A0H1BLK7</accession>
<feature type="transmembrane region" description="Helical" evidence="8">
    <location>
        <begin position="119"/>
        <end position="145"/>
    </location>
</feature>
<organism evidence="10 11">
    <name type="scientific">Blastomyces silverae</name>
    <dbReference type="NCBI Taxonomy" id="2060906"/>
    <lineage>
        <taxon>Eukaryota</taxon>
        <taxon>Fungi</taxon>
        <taxon>Dikarya</taxon>
        <taxon>Ascomycota</taxon>
        <taxon>Pezizomycotina</taxon>
        <taxon>Eurotiomycetes</taxon>
        <taxon>Eurotiomycetidae</taxon>
        <taxon>Onygenales</taxon>
        <taxon>Ajellomycetaceae</taxon>
        <taxon>Blastomyces</taxon>
    </lineage>
</organism>
<feature type="transmembrane region" description="Helical" evidence="8">
    <location>
        <begin position="358"/>
        <end position="379"/>
    </location>
</feature>
<evidence type="ECO:0000256" key="2">
    <source>
        <dbReference type="ARBA" id="ARBA00010993"/>
    </source>
</evidence>
<feature type="domain" description="Bicarbonate transporter-like transmembrane" evidence="9">
    <location>
        <begin position="224"/>
        <end position="554"/>
    </location>
</feature>
<evidence type="ECO:0000256" key="4">
    <source>
        <dbReference type="ARBA" id="ARBA00022692"/>
    </source>
</evidence>
<dbReference type="Proteomes" id="UP000053573">
    <property type="component" value="Unassembled WGS sequence"/>
</dbReference>
<comment type="caution">
    <text evidence="10">The sequence shown here is derived from an EMBL/GenBank/DDBJ whole genome shotgun (WGS) entry which is preliminary data.</text>
</comment>
<feature type="domain" description="Bicarbonate transporter-like transmembrane" evidence="9">
    <location>
        <begin position="57"/>
        <end position="222"/>
    </location>
</feature>
<reference evidence="11" key="1">
    <citation type="journal article" date="2015" name="PLoS Genet.">
        <title>The dynamic genome and transcriptome of the human fungal pathogen Blastomyces and close relative Emmonsia.</title>
        <authorList>
            <person name="Munoz J.F."/>
            <person name="Gauthier G.M."/>
            <person name="Desjardins C.A."/>
            <person name="Gallo J.E."/>
            <person name="Holder J."/>
            <person name="Sullivan T.D."/>
            <person name="Marty A.J."/>
            <person name="Carmen J.C."/>
            <person name="Chen Z."/>
            <person name="Ding L."/>
            <person name="Gujja S."/>
            <person name="Magrini V."/>
            <person name="Misas E."/>
            <person name="Mitreva M."/>
            <person name="Priest M."/>
            <person name="Saif S."/>
            <person name="Whiston E.A."/>
            <person name="Young S."/>
            <person name="Zeng Q."/>
            <person name="Goldman W.E."/>
            <person name="Mardis E.R."/>
            <person name="Taylor J.W."/>
            <person name="McEwen J.G."/>
            <person name="Clay O.K."/>
            <person name="Klein B.S."/>
            <person name="Cuomo C.A."/>
        </authorList>
    </citation>
    <scope>NUCLEOTIDE SEQUENCE [LARGE SCALE GENOMIC DNA]</scope>
    <source>
        <strain evidence="11">UAMH 139</strain>
    </source>
</reference>
<evidence type="ECO:0000259" key="9">
    <source>
        <dbReference type="Pfam" id="PF00955"/>
    </source>
</evidence>
<evidence type="ECO:0000256" key="3">
    <source>
        <dbReference type="ARBA" id="ARBA00022554"/>
    </source>
</evidence>
<dbReference type="PANTHER" id="PTHR11453">
    <property type="entry name" value="ANION EXCHANGE PROTEIN"/>
    <property type="match status" value="1"/>
</dbReference>
<dbReference type="STRING" id="2060906.A0A0H1BLK7"/>
<keyword evidence="3" id="KW-0926">Vacuole</keyword>
<feature type="transmembrane region" description="Helical" evidence="8">
    <location>
        <begin position="264"/>
        <end position="284"/>
    </location>
</feature>
<gene>
    <name evidence="10" type="ORF">EMPG_12585</name>
</gene>
<dbReference type="InterPro" id="IPR003020">
    <property type="entry name" value="HCO3_transpt_euk"/>
</dbReference>